<dbReference type="RefSeq" id="WP_006369429.1">
    <property type="nucleotide sequence ID" value="NZ_CP073075.1"/>
</dbReference>
<dbReference type="EMBL" id="JAAXPC010000002">
    <property type="protein sequence ID" value="NKY00711.1"/>
    <property type="molecule type" value="Genomic_DNA"/>
</dbReference>
<dbReference type="Proteomes" id="UP000563898">
    <property type="component" value="Unassembled WGS sequence"/>
</dbReference>
<keyword evidence="1" id="KW-1133">Transmembrane helix</keyword>
<keyword evidence="1" id="KW-0812">Transmembrane</keyword>
<name>A0A846WK41_9ACTN</name>
<proteinExistence type="predicted"/>
<keyword evidence="1" id="KW-0472">Membrane</keyword>
<protein>
    <submittedName>
        <fullName evidence="2">Uncharacterized protein</fullName>
    </submittedName>
</protein>
<reference evidence="2 3" key="1">
    <citation type="submission" date="2020-04" db="EMBL/GenBank/DDBJ databases">
        <title>MicrobeNet Type strains.</title>
        <authorList>
            <person name="Nicholson A.C."/>
        </authorList>
    </citation>
    <scope>NUCLEOTIDE SEQUENCE [LARGE SCALE GENOMIC DNA]</scope>
    <source>
        <strain evidence="2 3">ATCC BAA-14</strain>
    </source>
</reference>
<accession>A0A846WK41</accession>
<evidence type="ECO:0000256" key="1">
    <source>
        <dbReference type="SAM" id="Phobius"/>
    </source>
</evidence>
<sequence length="78" mass="8598">MRKLARIWGLTLVVMVCVFFIGRAAAEPFTVGNDYQNDWGGPSLVGVLAVHMMPGLLAAAVLVWLGSVMLRRHRAPHR</sequence>
<feature type="transmembrane region" description="Helical" evidence="1">
    <location>
        <begin position="50"/>
        <end position="70"/>
    </location>
</feature>
<dbReference type="OMA" id="STYAGDW"/>
<evidence type="ECO:0000313" key="3">
    <source>
        <dbReference type="Proteomes" id="UP000563898"/>
    </source>
</evidence>
<comment type="caution">
    <text evidence="2">The sequence shown here is derived from an EMBL/GenBank/DDBJ whole genome shotgun (WGS) entry which is preliminary data.</text>
</comment>
<organism evidence="2 3">
    <name type="scientific">Gordonia polyisoprenivorans</name>
    <dbReference type="NCBI Taxonomy" id="84595"/>
    <lineage>
        <taxon>Bacteria</taxon>
        <taxon>Bacillati</taxon>
        <taxon>Actinomycetota</taxon>
        <taxon>Actinomycetes</taxon>
        <taxon>Mycobacteriales</taxon>
        <taxon>Gordoniaceae</taxon>
        <taxon>Gordonia</taxon>
    </lineage>
</organism>
<gene>
    <name evidence="2" type="ORF">HGA05_03910</name>
</gene>
<evidence type="ECO:0000313" key="2">
    <source>
        <dbReference type="EMBL" id="NKY00711.1"/>
    </source>
</evidence>
<dbReference type="AlphaFoldDB" id="A0A846WK41"/>
<dbReference type="GeneID" id="90157686"/>